<dbReference type="InterPro" id="IPR042277">
    <property type="entry name" value="IST1-like"/>
</dbReference>
<feature type="compositionally biased region" description="Polar residues" evidence="2">
    <location>
        <begin position="920"/>
        <end position="939"/>
    </location>
</feature>
<feature type="compositionally biased region" description="Basic and acidic residues" evidence="2">
    <location>
        <begin position="214"/>
        <end position="227"/>
    </location>
</feature>
<protein>
    <submittedName>
        <fullName evidence="3">Spindle pole body protein</fullName>
    </submittedName>
</protein>
<evidence type="ECO:0000256" key="2">
    <source>
        <dbReference type="SAM" id="MobiDB-lite"/>
    </source>
</evidence>
<feature type="compositionally biased region" description="Polar residues" evidence="2">
    <location>
        <begin position="880"/>
        <end position="892"/>
    </location>
</feature>
<dbReference type="GO" id="GO:0015031">
    <property type="term" value="P:protein transport"/>
    <property type="evidence" value="ECO:0007669"/>
    <property type="project" value="InterPro"/>
</dbReference>
<feature type="compositionally biased region" description="Acidic residues" evidence="2">
    <location>
        <begin position="843"/>
        <end position="854"/>
    </location>
</feature>
<feature type="region of interest" description="Disordered" evidence="2">
    <location>
        <begin position="193"/>
        <end position="262"/>
    </location>
</feature>
<sequence>MKKSKFLQISKDVLTRSFNPAKCKTSLRLAGSRLKLLRNKKEAQVKQMKKEIAQLLESGQDRTARIRVEHVIREEKLMAAYDLLEIYCELIVARLPIIESQKNCPIDLKEAIASVIFASPRCGDVPELLDGRKQFTAKYGKDFTTAAIELRPQCGVGRMLVEKLSAMAPDGQTKIKILSAIAEEHNVKWDPNSYEEKVSVPPSDLLNGASTFGEESKASVEPPRFEAGDVQARPGSHKVHSSPLNFSQQNPSTSVGAEKLASGQTSGVNMACQPEARPPGHARAQLFQGESHSSSPDRQRWNMEFKDATSAAQAAAESAEQASMAARAAAELSSYGRITRQYSTESHKSDDYILKDEGPETHLNSKFSREQFSEESLNISSSEHTRLQKEQIKPNDSKTATRFDAGRGGLEEYSQSASLKSKASIYEDPLDHVVPVVDQYSHQTSLEEVSGVEMGREKQSFKHEAETENSWPEKSENFLEERTGKQQSISSSRSHSSVSDDVNIFANPENLKLENDASENPFVSIGKGDIHGEASQTGSHEYAAAVFDRFDSDTDDHGFDTGPSYDEPDSELHLPSLSQTSLEHLSINTDSWIPGSSNKILRPTSPPLFFMRENSSPDFSENLTSRDDTQLDNFAPVAFDESDGATSESDEDINARHIGLEDTRDLLHKGNESGQSVGSRFEDKTRLSVGLPLKDEGHSVFDREQLSLSSDDELKYEGIPRERNKAKKFDADPPGKLSLVMPSAEQPALGSEDTHIESNDIDYESSPKSEERLNFGKLTGGLRHRGYNKLPFFKNRLDASSPVKKETETTVTTSSTTPPAVEDPRISSILDHKKSTRTPDPQSESDGDSSDEEEYLQKSSVKKQEMHTPSAQKEAKTKLSLGTSNSIFGSDSSDLDEDPPKKPLTWKSHPRSGISRRTKASNSSSGTISHSKTQPGSETLDSDAGMDGKPTSSHNSETQKKPVSQRRNSGKLDYYERPISEKVDPMPAKSNFWGPPKQNDSAKETTVVMQESKIELRSEAQDSDASLGRKPTNSYSPNTSFTRNSSQLRNSKQPNLATVASKPNNSKFSGTPEKPILEKATATTVQENWKSSPVQETSSPQQEPQALISSGSPKTETLDNTSSNKDDGVKRASHVHPKLPDYDTLFASLRKNRS</sequence>
<comment type="caution">
    <text evidence="3">The sequence shown here is derived from an EMBL/GenBank/DDBJ whole genome shotgun (WGS) entry which is preliminary data.</text>
</comment>
<dbReference type="AlphaFoldDB" id="A0A2G9GCT9"/>
<feature type="compositionally biased region" description="Low complexity" evidence="2">
    <location>
        <begin position="488"/>
        <end position="499"/>
    </location>
</feature>
<dbReference type="PANTHER" id="PTHR12161">
    <property type="entry name" value="IST1 FAMILY MEMBER"/>
    <property type="match status" value="1"/>
</dbReference>
<proteinExistence type="inferred from homology"/>
<dbReference type="InterPro" id="IPR005061">
    <property type="entry name" value="Ist1"/>
</dbReference>
<name>A0A2G9GCT9_9LAMI</name>
<dbReference type="Proteomes" id="UP000231279">
    <property type="component" value="Unassembled WGS sequence"/>
</dbReference>
<feature type="region of interest" description="Disordered" evidence="2">
    <location>
        <begin position="445"/>
        <end position="501"/>
    </location>
</feature>
<dbReference type="PANTHER" id="PTHR12161:SF13">
    <property type="entry name" value="REGULATOR OF VPS4 ACTIVITY IN THE MVB PATHWAY PROTEIN"/>
    <property type="match status" value="1"/>
</dbReference>
<evidence type="ECO:0000256" key="1">
    <source>
        <dbReference type="ARBA" id="ARBA00005536"/>
    </source>
</evidence>
<feature type="compositionally biased region" description="Polar residues" evidence="2">
    <location>
        <begin position="242"/>
        <end position="255"/>
    </location>
</feature>
<feature type="region of interest" description="Disordered" evidence="2">
    <location>
        <begin position="743"/>
        <end position="1154"/>
    </location>
</feature>
<gene>
    <name evidence="3" type="ORF">CDL12_24387</name>
</gene>
<comment type="similarity">
    <text evidence="1">Belongs to the IST1 family.</text>
</comment>
<feature type="compositionally biased region" description="Basic and acidic residues" evidence="2">
    <location>
        <begin position="765"/>
        <end position="774"/>
    </location>
</feature>
<feature type="compositionally biased region" description="Basic and acidic residues" evidence="2">
    <location>
        <begin position="973"/>
        <end position="984"/>
    </location>
</feature>
<dbReference type="FunFam" id="1.20.1260.60:FF:000003">
    <property type="entry name" value="IST1-like protein isoform A"/>
    <property type="match status" value="1"/>
</dbReference>
<feature type="compositionally biased region" description="Polar residues" evidence="2">
    <location>
        <begin position="1031"/>
        <end position="1069"/>
    </location>
</feature>
<organism evidence="3 4">
    <name type="scientific">Handroanthus impetiginosus</name>
    <dbReference type="NCBI Taxonomy" id="429701"/>
    <lineage>
        <taxon>Eukaryota</taxon>
        <taxon>Viridiplantae</taxon>
        <taxon>Streptophyta</taxon>
        <taxon>Embryophyta</taxon>
        <taxon>Tracheophyta</taxon>
        <taxon>Spermatophyta</taxon>
        <taxon>Magnoliopsida</taxon>
        <taxon>eudicotyledons</taxon>
        <taxon>Gunneridae</taxon>
        <taxon>Pentapetalae</taxon>
        <taxon>asterids</taxon>
        <taxon>lamiids</taxon>
        <taxon>Lamiales</taxon>
        <taxon>Bignoniaceae</taxon>
        <taxon>Crescentiina</taxon>
        <taxon>Tabebuia alliance</taxon>
        <taxon>Handroanthus</taxon>
    </lineage>
</organism>
<accession>A0A2G9GCT9</accession>
<evidence type="ECO:0000313" key="4">
    <source>
        <dbReference type="Proteomes" id="UP000231279"/>
    </source>
</evidence>
<dbReference type="Gene3D" id="1.20.1260.60">
    <property type="entry name" value="Vacuolar protein sorting-associated protein Ist1"/>
    <property type="match status" value="1"/>
</dbReference>
<dbReference type="Pfam" id="PF03398">
    <property type="entry name" value="Ist1"/>
    <property type="match status" value="1"/>
</dbReference>
<feature type="compositionally biased region" description="Low complexity" evidence="2">
    <location>
        <begin position="809"/>
        <end position="820"/>
    </location>
</feature>
<feature type="region of interest" description="Disordered" evidence="2">
    <location>
        <begin position="379"/>
        <end position="402"/>
    </location>
</feature>
<feature type="region of interest" description="Disordered" evidence="2">
    <location>
        <begin position="553"/>
        <end position="572"/>
    </location>
</feature>
<feature type="compositionally biased region" description="Basic residues" evidence="2">
    <location>
        <begin position="908"/>
        <end position="919"/>
    </location>
</feature>
<reference evidence="4" key="1">
    <citation type="journal article" date="2018" name="Gigascience">
        <title>Genome assembly of the Pink Ipe (Handroanthus impetiginosus, Bignoniaceae), a highly valued, ecologically keystone Neotropical timber forest tree.</title>
        <authorList>
            <person name="Silva-Junior O.B."/>
            <person name="Grattapaglia D."/>
            <person name="Novaes E."/>
            <person name="Collevatti R.G."/>
        </authorList>
    </citation>
    <scope>NUCLEOTIDE SEQUENCE [LARGE SCALE GENOMIC DNA]</scope>
    <source>
        <strain evidence="4">cv. UFG-1</strain>
    </source>
</reference>
<dbReference type="OrthoDB" id="29853at2759"/>
<feature type="compositionally biased region" description="Basic and acidic residues" evidence="2">
    <location>
        <begin position="383"/>
        <end position="402"/>
    </location>
</feature>
<dbReference type="STRING" id="429701.A0A2G9GCT9"/>
<feature type="compositionally biased region" description="Polar residues" evidence="2">
    <location>
        <begin position="950"/>
        <end position="967"/>
    </location>
</feature>
<feature type="compositionally biased region" description="Basic and acidic residues" evidence="2">
    <location>
        <begin position="822"/>
        <end position="833"/>
    </location>
</feature>
<feature type="compositionally biased region" description="Basic and acidic residues" evidence="2">
    <location>
        <begin position="454"/>
        <end position="484"/>
    </location>
</feature>
<evidence type="ECO:0000313" key="3">
    <source>
        <dbReference type="EMBL" id="PIN03099.1"/>
    </source>
</evidence>
<feature type="compositionally biased region" description="Polar residues" evidence="2">
    <location>
        <begin position="1081"/>
        <end position="1123"/>
    </location>
</feature>
<dbReference type="EMBL" id="NKXS01005651">
    <property type="protein sequence ID" value="PIN03099.1"/>
    <property type="molecule type" value="Genomic_DNA"/>
</dbReference>
<keyword evidence="4" id="KW-1185">Reference proteome</keyword>